<evidence type="ECO:0000313" key="1">
    <source>
        <dbReference type="EMBL" id="TKW35813.1"/>
    </source>
</evidence>
<dbReference type="AlphaFoldDB" id="A0A4U6W399"/>
<accession>A0A4U6W399</accession>
<dbReference type="Gramene" id="TKW35813">
    <property type="protein sequence ID" value="TKW35813"/>
    <property type="gene ID" value="SEVIR_2G399750v2"/>
</dbReference>
<gene>
    <name evidence="1" type="ORF">SEVIR_2G399750v2</name>
</gene>
<dbReference type="EMBL" id="CM016553">
    <property type="protein sequence ID" value="TKW35813.1"/>
    <property type="molecule type" value="Genomic_DNA"/>
</dbReference>
<dbReference type="Proteomes" id="UP000298652">
    <property type="component" value="Chromosome 2"/>
</dbReference>
<organism evidence="1 2">
    <name type="scientific">Setaria viridis</name>
    <name type="common">Green bristlegrass</name>
    <name type="synonym">Setaria italica subsp. viridis</name>
    <dbReference type="NCBI Taxonomy" id="4556"/>
    <lineage>
        <taxon>Eukaryota</taxon>
        <taxon>Viridiplantae</taxon>
        <taxon>Streptophyta</taxon>
        <taxon>Embryophyta</taxon>
        <taxon>Tracheophyta</taxon>
        <taxon>Spermatophyta</taxon>
        <taxon>Magnoliopsida</taxon>
        <taxon>Liliopsida</taxon>
        <taxon>Poales</taxon>
        <taxon>Poaceae</taxon>
        <taxon>PACMAD clade</taxon>
        <taxon>Panicoideae</taxon>
        <taxon>Panicodae</taxon>
        <taxon>Paniceae</taxon>
        <taxon>Cenchrinae</taxon>
        <taxon>Setaria</taxon>
    </lineage>
</organism>
<sequence length="46" mass="4800">MAMLDAAANLECSPTVSNKRDCHTRGPADFIQSASLSAVPPIRGLS</sequence>
<evidence type="ECO:0000313" key="2">
    <source>
        <dbReference type="Proteomes" id="UP000298652"/>
    </source>
</evidence>
<keyword evidence="2" id="KW-1185">Reference proteome</keyword>
<name>A0A4U6W399_SETVI</name>
<protein>
    <submittedName>
        <fullName evidence="1">Uncharacterized protein</fullName>
    </submittedName>
</protein>
<proteinExistence type="predicted"/>
<reference evidence="1" key="1">
    <citation type="submission" date="2019-03" db="EMBL/GenBank/DDBJ databases">
        <title>WGS assembly of Setaria viridis.</title>
        <authorList>
            <person name="Huang P."/>
            <person name="Jenkins J."/>
            <person name="Grimwood J."/>
            <person name="Barry K."/>
            <person name="Healey A."/>
            <person name="Mamidi S."/>
            <person name="Sreedasyam A."/>
            <person name="Shu S."/>
            <person name="Feldman M."/>
            <person name="Wu J."/>
            <person name="Yu Y."/>
            <person name="Chen C."/>
            <person name="Johnson J."/>
            <person name="Rokhsar D."/>
            <person name="Baxter I."/>
            <person name="Schmutz J."/>
            <person name="Brutnell T."/>
            <person name="Kellogg E."/>
        </authorList>
    </citation>
    <scope>NUCLEOTIDE SEQUENCE [LARGE SCALE GENOMIC DNA]</scope>
</reference>